<dbReference type="GO" id="GO:0016020">
    <property type="term" value="C:membrane"/>
    <property type="evidence" value="ECO:0007669"/>
    <property type="project" value="InterPro"/>
</dbReference>
<dbReference type="Gene3D" id="1.20.58.70">
    <property type="match status" value="1"/>
</dbReference>
<dbReference type="SUPFAM" id="SSF47661">
    <property type="entry name" value="t-snare proteins"/>
    <property type="match status" value="1"/>
</dbReference>
<comment type="caution">
    <text evidence="3">The sequence shown here is derived from an EMBL/GenBank/DDBJ whole genome shotgun (WGS) entry which is preliminary data.</text>
</comment>
<evidence type="ECO:0000313" key="3">
    <source>
        <dbReference type="EMBL" id="KMZ76203.1"/>
    </source>
</evidence>
<feature type="domain" description="Syntaxin N-terminal" evidence="2">
    <location>
        <begin position="2"/>
        <end position="71"/>
    </location>
</feature>
<keyword evidence="1" id="KW-0813">Transport</keyword>
<organism evidence="3 4">
    <name type="scientific">Zostera marina</name>
    <name type="common">Eelgrass</name>
    <dbReference type="NCBI Taxonomy" id="29655"/>
    <lineage>
        <taxon>Eukaryota</taxon>
        <taxon>Viridiplantae</taxon>
        <taxon>Streptophyta</taxon>
        <taxon>Embryophyta</taxon>
        <taxon>Tracheophyta</taxon>
        <taxon>Spermatophyta</taxon>
        <taxon>Magnoliopsida</taxon>
        <taxon>Liliopsida</taxon>
        <taxon>Zosteraceae</taxon>
        <taxon>Zostera</taxon>
    </lineage>
</organism>
<gene>
    <name evidence="3" type="ORF">ZOSMA_105G00300</name>
</gene>
<protein>
    <recommendedName>
        <fullName evidence="2">Syntaxin N-terminal domain-containing protein</fullName>
    </recommendedName>
</protein>
<dbReference type="GO" id="GO:0015031">
    <property type="term" value="P:protein transport"/>
    <property type="evidence" value="ECO:0007669"/>
    <property type="project" value="UniProtKB-KW"/>
</dbReference>
<evidence type="ECO:0000256" key="1">
    <source>
        <dbReference type="ARBA" id="ARBA00022927"/>
    </source>
</evidence>
<keyword evidence="4" id="KW-1185">Reference proteome</keyword>
<accession>A0A0K9Q4K7</accession>
<dbReference type="OrthoDB" id="10255013at2759"/>
<dbReference type="OMA" id="HQEHNEV"/>
<name>A0A0K9Q4K7_ZOSMR</name>
<dbReference type="AlphaFoldDB" id="A0A0K9Q4K7"/>
<dbReference type="EMBL" id="LFYR01000069">
    <property type="protein sequence ID" value="KMZ76203.1"/>
    <property type="molecule type" value="Genomic_DNA"/>
</dbReference>
<evidence type="ECO:0000259" key="2">
    <source>
        <dbReference type="Pfam" id="PF00804"/>
    </source>
</evidence>
<dbReference type="STRING" id="29655.A0A0K9Q4K7"/>
<keyword evidence="1" id="KW-0653">Protein transport</keyword>
<dbReference type="GO" id="GO:0016192">
    <property type="term" value="P:vesicle-mediated transport"/>
    <property type="evidence" value="ECO:0007669"/>
    <property type="project" value="InterPro"/>
</dbReference>
<sequence>MERSRTASTVALKKKILEKMSEFQTLRNKIHQEHNEVVERRVFTVTGNHIDEETIEQLIKSAQSEQIFQNPIEEQGRRQVFQMKNFKYVRH</sequence>
<evidence type="ECO:0000313" key="4">
    <source>
        <dbReference type="Proteomes" id="UP000036987"/>
    </source>
</evidence>
<proteinExistence type="predicted"/>
<dbReference type="Pfam" id="PF00804">
    <property type="entry name" value="Syntaxin"/>
    <property type="match status" value="1"/>
</dbReference>
<dbReference type="InterPro" id="IPR006011">
    <property type="entry name" value="Syntaxin_N"/>
</dbReference>
<dbReference type="Proteomes" id="UP000036987">
    <property type="component" value="Unassembled WGS sequence"/>
</dbReference>
<dbReference type="InterPro" id="IPR010989">
    <property type="entry name" value="SNARE"/>
</dbReference>
<reference evidence="4" key="1">
    <citation type="journal article" date="2016" name="Nature">
        <title>The genome of the seagrass Zostera marina reveals angiosperm adaptation to the sea.</title>
        <authorList>
            <person name="Olsen J.L."/>
            <person name="Rouze P."/>
            <person name="Verhelst B."/>
            <person name="Lin Y.-C."/>
            <person name="Bayer T."/>
            <person name="Collen J."/>
            <person name="Dattolo E."/>
            <person name="De Paoli E."/>
            <person name="Dittami S."/>
            <person name="Maumus F."/>
            <person name="Michel G."/>
            <person name="Kersting A."/>
            <person name="Lauritano C."/>
            <person name="Lohaus R."/>
            <person name="Toepel M."/>
            <person name="Tonon T."/>
            <person name="Vanneste K."/>
            <person name="Amirebrahimi M."/>
            <person name="Brakel J."/>
            <person name="Bostroem C."/>
            <person name="Chovatia M."/>
            <person name="Grimwood J."/>
            <person name="Jenkins J.W."/>
            <person name="Jueterbock A."/>
            <person name="Mraz A."/>
            <person name="Stam W.T."/>
            <person name="Tice H."/>
            <person name="Bornberg-Bauer E."/>
            <person name="Green P.J."/>
            <person name="Pearson G.A."/>
            <person name="Procaccini G."/>
            <person name="Duarte C.M."/>
            <person name="Schmutz J."/>
            <person name="Reusch T.B.H."/>
            <person name="Van de Peer Y."/>
        </authorList>
    </citation>
    <scope>NUCLEOTIDE SEQUENCE [LARGE SCALE GENOMIC DNA]</scope>
    <source>
        <strain evidence="4">cv. Finnish</strain>
    </source>
</reference>